<dbReference type="Proteomes" id="UP001458880">
    <property type="component" value="Unassembled WGS sequence"/>
</dbReference>
<organism evidence="1 2">
    <name type="scientific">Popillia japonica</name>
    <name type="common">Japanese beetle</name>
    <dbReference type="NCBI Taxonomy" id="7064"/>
    <lineage>
        <taxon>Eukaryota</taxon>
        <taxon>Metazoa</taxon>
        <taxon>Ecdysozoa</taxon>
        <taxon>Arthropoda</taxon>
        <taxon>Hexapoda</taxon>
        <taxon>Insecta</taxon>
        <taxon>Pterygota</taxon>
        <taxon>Neoptera</taxon>
        <taxon>Endopterygota</taxon>
        <taxon>Coleoptera</taxon>
        <taxon>Polyphaga</taxon>
        <taxon>Scarabaeiformia</taxon>
        <taxon>Scarabaeidae</taxon>
        <taxon>Rutelinae</taxon>
        <taxon>Popillia</taxon>
    </lineage>
</organism>
<proteinExistence type="predicted"/>
<evidence type="ECO:0000313" key="1">
    <source>
        <dbReference type="EMBL" id="KAK9712039.1"/>
    </source>
</evidence>
<name>A0AAW1K2I3_POPJA</name>
<keyword evidence="2" id="KW-1185">Reference proteome</keyword>
<comment type="caution">
    <text evidence="1">The sequence shown here is derived from an EMBL/GenBank/DDBJ whole genome shotgun (WGS) entry which is preliminary data.</text>
</comment>
<gene>
    <name evidence="1" type="ORF">QE152_g25085</name>
</gene>
<protein>
    <submittedName>
        <fullName evidence="1">Uncharacterized protein</fullName>
    </submittedName>
</protein>
<sequence>MTLNKKDVVPRIMRWVLYLENFNYKFEHRPNNKMVHVDALSRAHLMIIEDNTLEKVLGIKQATDAKIEEIKEQLINRQIALWLRIMLTKEVPAELLFGVTQRGQVSDRLRDVLLKLEEDERNLEGFRCRPVDNMKRIQEHSKIYYDKRHKEANIYSIGDYVVIPKVDTTIGVNKKFIPKFRGPFVITAVLIYSIADYVVIPKVDTTIGVNKKFIPKFRGPFVITAVLPNDRYVVEEPPDFQNSQ</sequence>
<reference evidence="1 2" key="1">
    <citation type="journal article" date="2024" name="BMC Genomics">
        <title>De novo assembly and annotation of Popillia japonica's genome with initial clues to its potential as an invasive pest.</title>
        <authorList>
            <person name="Cucini C."/>
            <person name="Boschi S."/>
            <person name="Funari R."/>
            <person name="Cardaioli E."/>
            <person name="Iannotti N."/>
            <person name="Marturano G."/>
            <person name="Paoli F."/>
            <person name="Bruttini M."/>
            <person name="Carapelli A."/>
            <person name="Frati F."/>
            <person name="Nardi F."/>
        </authorList>
    </citation>
    <scope>NUCLEOTIDE SEQUENCE [LARGE SCALE GENOMIC DNA]</scope>
    <source>
        <strain evidence="1">DMR45628</strain>
    </source>
</reference>
<dbReference type="AlphaFoldDB" id="A0AAW1K2I3"/>
<evidence type="ECO:0000313" key="2">
    <source>
        <dbReference type="Proteomes" id="UP001458880"/>
    </source>
</evidence>
<dbReference type="EMBL" id="JASPKY010000269">
    <property type="protein sequence ID" value="KAK9712039.1"/>
    <property type="molecule type" value="Genomic_DNA"/>
</dbReference>
<accession>A0AAW1K2I3</accession>